<name>A0ABS9MV25_9ACTN</name>
<proteinExistence type="predicted"/>
<feature type="region of interest" description="Disordered" evidence="1">
    <location>
        <begin position="95"/>
        <end position="117"/>
    </location>
</feature>
<evidence type="ECO:0000256" key="1">
    <source>
        <dbReference type="SAM" id="MobiDB-lite"/>
    </source>
</evidence>
<sequence length="117" mass="13692">MTDQLTWIDRIIDVTGWRKVPEDGVGWEQVEAQLGVPLPTDFKELCRRFVPGRFYAYLDLFRPTDDHAQPLFRAWAYSRQWPSEPDFARLWAPSTTSRGRWSAGGVRRASWHRREGG</sequence>
<dbReference type="Proteomes" id="UP001201629">
    <property type="component" value="Unassembled WGS sequence"/>
</dbReference>
<keyword evidence="3" id="KW-1185">Reference proteome</keyword>
<dbReference type="RefSeq" id="WP_238676740.1">
    <property type="nucleotide sequence ID" value="NZ_JAKKFD010000002.1"/>
</dbReference>
<comment type="caution">
    <text evidence="2">The sequence shown here is derived from an EMBL/GenBank/DDBJ whole genome shotgun (WGS) entry which is preliminary data.</text>
</comment>
<dbReference type="EMBL" id="JAKKFD010000002">
    <property type="protein sequence ID" value="MCG5441313.1"/>
    <property type="molecule type" value="Genomic_DNA"/>
</dbReference>
<reference evidence="2 3" key="1">
    <citation type="submission" date="2022-01" db="EMBL/GenBank/DDBJ databases">
        <authorList>
            <person name="Riesco R."/>
            <person name="Trujillo M.E."/>
        </authorList>
    </citation>
    <scope>NUCLEOTIDE SEQUENCE [LARGE SCALE GENOMIC DNA]</scope>
    <source>
        <strain evidence="2 3">NIE79</strain>
    </source>
</reference>
<organism evidence="2 3">
    <name type="scientific">Micromonospora trifolii</name>
    <dbReference type="NCBI Taxonomy" id="2911208"/>
    <lineage>
        <taxon>Bacteria</taxon>
        <taxon>Bacillati</taxon>
        <taxon>Actinomycetota</taxon>
        <taxon>Actinomycetes</taxon>
        <taxon>Micromonosporales</taxon>
        <taxon>Micromonosporaceae</taxon>
        <taxon>Micromonospora</taxon>
    </lineage>
</organism>
<accession>A0ABS9MV25</accession>
<protein>
    <submittedName>
        <fullName evidence="2">SMI1/KNR4 family protein</fullName>
    </submittedName>
</protein>
<evidence type="ECO:0000313" key="2">
    <source>
        <dbReference type="EMBL" id="MCG5441313.1"/>
    </source>
</evidence>
<gene>
    <name evidence="2" type="ORF">NIE79_001435</name>
</gene>
<evidence type="ECO:0000313" key="3">
    <source>
        <dbReference type="Proteomes" id="UP001201629"/>
    </source>
</evidence>